<proteinExistence type="predicted"/>
<organism evidence="2 3">
    <name type="scientific">Laodelphax striatellus</name>
    <name type="common">Small brown planthopper</name>
    <name type="synonym">Delphax striatella</name>
    <dbReference type="NCBI Taxonomy" id="195883"/>
    <lineage>
        <taxon>Eukaryota</taxon>
        <taxon>Metazoa</taxon>
        <taxon>Ecdysozoa</taxon>
        <taxon>Arthropoda</taxon>
        <taxon>Hexapoda</taxon>
        <taxon>Insecta</taxon>
        <taxon>Pterygota</taxon>
        <taxon>Neoptera</taxon>
        <taxon>Paraneoptera</taxon>
        <taxon>Hemiptera</taxon>
        <taxon>Auchenorrhyncha</taxon>
        <taxon>Fulgoroidea</taxon>
        <taxon>Delphacidae</taxon>
        <taxon>Criomorphinae</taxon>
        <taxon>Laodelphax</taxon>
    </lineage>
</organism>
<sequence length="151" mass="17345">MAEDNAVMSRLFKKFIYNFETRRREVVGSASLTTRTLRFWGRNATWSQIKLITAKNGGPLLHLVRECPRAYHSAYSVSVNSPYMESINKVIGQTLAAGLFKSWFFNNMSQHNGLKMNQETWSENVTFSLEHLTVAFTTLVVGLFWLLCFHS</sequence>
<dbReference type="InParanoid" id="A0A482WLI8"/>
<protein>
    <submittedName>
        <fullName evidence="2">Uncharacterized protein</fullName>
    </submittedName>
</protein>
<keyword evidence="1" id="KW-0812">Transmembrane</keyword>
<dbReference type="AlphaFoldDB" id="A0A482WLI8"/>
<evidence type="ECO:0000313" key="2">
    <source>
        <dbReference type="EMBL" id="RZF34415.1"/>
    </source>
</evidence>
<keyword evidence="3" id="KW-1185">Reference proteome</keyword>
<gene>
    <name evidence="2" type="ORF">LSTR_LSTR012277</name>
</gene>
<evidence type="ECO:0000313" key="3">
    <source>
        <dbReference type="Proteomes" id="UP000291343"/>
    </source>
</evidence>
<comment type="caution">
    <text evidence="2">The sequence shown here is derived from an EMBL/GenBank/DDBJ whole genome shotgun (WGS) entry which is preliminary data.</text>
</comment>
<dbReference type="OrthoDB" id="8195814at2759"/>
<feature type="transmembrane region" description="Helical" evidence="1">
    <location>
        <begin position="131"/>
        <end position="149"/>
    </location>
</feature>
<keyword evidence="1" id="KW-0472">Membrane</keyword>
<keyword evidence="1" id="KW-1133">Transmembrane helix</keyword>
<evidence type="ECO:0000256" key="1">
    <source>
        <dbReference type="SAM" id="Phobius"/>
    </source>
</evidence>
<dbReference type="EMBL" id="QKKF02031582">
    <property type="protein sequence ID" value="RZF34415.1"/>
    <property type="molecule type" value="Genomic_DNA"/>
</dbReference>
<accession>A0A482WLI8</accession>
<name>A0A482WLI8_LAOST</name>
<reference evidence="2 3" key="1">
    <citation type="journal article" date="2017" name="Gigascience">
        <title>Genome sequence of the small brown planthopper, Laodelphax striatellus.</title>
        <authorList>
            <person name="Zhu J."/>
            <person name="Jiang F."/>
            <person name="Wang X."/>
            <person name="Yang P."/>
            <person name="Bao Y."/>
            <person name="Zhao W."/>
            <person name="Wang W."/>
            <person name="Lu H."/>
            <person name="Wang Q."/>
            <person name="Cui N."/>
            <person name="Li J."/>
            <person name="Chen X."/>
            <person name="Luo L."/>
            <person name="Yu J."/>
            <person name="Kang L."/>
            <person name="Cui F."/>
        </authorList>
    </citation>
    <scope>NUCLEOTIDE SEQUENCE [LARGE SCALE GENOMIC DNA]</scope>
    <source>
        <strain evidence="2">Lst14</strain>
    </source>
</reference>
<dbReference type="Proteomes" id="UP000291343">
    <property type="component" value="Unassembled WGS sequence"/>
</dbReference>